<dbReference type="Proteomes" id="UP000077315">
    <property type="component" value="Unassembled WGS sequence"/>
</dbReference>
<sequence length="135" mass="15540">MSDPEYRDLPFYGELHAFKCEIVIFVFDLGKLPTIFKETNAVLDLTFKVLSCNIHTAFSNIQKLQAVSTIIKIRIPPNQLGSLPESKRKITPPQKLETKYGSVWKYVCVLLFLRDSNFYEMRLGKVKGCFCIQES</sequence>
<evidence type="ECO:0000313" key="2">
    <source>
        <dbReference type="Proteomes" id="UP000077315"/>
    </source>
</evidence>
<evidence type="ECO:0000313" key="1">
    <source>
        <dbReference type="EMBL" id="OAD80184.1"/>
    </source>
</evidence>
<dbReference type="AlphaFoldDB" id="A0A167QSA3"/>
<dbReference type="EMBL" id="KV440972">
    <property type="protein sequence ID" value="OAD80184.1"/>
    <property type="molecule type" value="Genomic_DNA"/>
</dbReference>
<proteinExistence type="predicted"/>
<dbReference type="InParanoid" id="A0A167QSA3"/>
<dbReference type="VEuPathDB" id="FungiDB:PHYBLDRAFT_185091"/>
<accession>A0A167QSA3</accession>
<dbReference type="RefSeq" id="XP_018298224.1">
    <property type="nucleotide sequence ID" value="XM_018439028.1"/>
</dbReference>
<gene>
    <name evidence="1" type="ORF">PHYBLDRAFT_185091</name>
</gene>
<organism evidence="1 2">
    <name type="scientific">Phycomyces blakesleeanus (strain ATCC 8743b / DSM 1359 / FGSC 10004 / NBRC 33097 / NRRL 1555)</name>
    <dbReference type="NCBI Taxonomy" id="763407"/>
    <lineage>
        <taxon>Eukaryota</taxon>
        <taxon>Fungi</taxon>
        <taxon>Fungi incertae sedis</taxon>
        <taxon>Mucoromycota</taxon>
        <taxon>Mucoromycotina</taxon>
        <taxon>Mucoromycetes</taxon>
        <taxon>Mucorales</taxon>
        <taxon>Phycomycetaceae</taxon>
        <taxon>Phycomyces</taxon>
    </lineage>
</organism>
<name>A0A167QSA3_PHYB8</name>
<keyword evidence="2" id="KW-1185">Reference proteome</keyword>
<reference evidence="2" key="1">
    <citation type="submission" date="2015-06" db="EMBL/GenBank/DDBJ databases">
        <title>Expansion of signal transduction pathways in fungi by whole-genome duplication.</title>
        <authorList>
            <consortium name="DOE Joint Genome Institute"/>
            <person name="Corrochano L.M."/>
            <person name="Kuo A."/>
            <person name="Marcet-Houben M."/>
            <person name="Polaino S."/>
            <person name="Salamov A."/>
            <person name="Villalobos J.M."/>
            <person name="Alvarez M.I."/>
            <person name="Avalos J."/>
            <person name="Benito E.P."/>
            <person name="Benoit I."/>
            <person name="Burger G."/>
            <person name="Camino L.P."/>
            <person name="Canovas D."/>
            <person name="Cerda-Olmedo E."/>
            <person name="Cheng J.-F."/>
            <person name="Dominguez A."/>
            <person name="Elias M."/>
            <person name="Eslava A.P."/>
            <person name="Glaser F."/>
            <person name="Grimwood J."/>
            <person name="Gutierrez G."/>
            <person name="Heitman J."/>
            <person name="Henrissat B."/>
            <person name="Iturriaga E.A."/>
            <person name="Lang B.F."/>
            <person name="Lavin J.L."/>
            <person name="Lee S."/>
            <person name="Li W."/>
            <person name="Lindquist E."/>
            <person name="Lopez-Garcia S."/>
            <person name="Luque E.M."/>
            <person name="Marcos A.T."/>
            <person name="Martin J."/>
            <person name="McCluskey K."/>
            <person name="Medina H.R."/>
            <person name="Miralles-Duran A."/>
            <person name="Miyazaki A."/>
            <person name="Munoz-Torres E."/>
            <person name="Oguiza J.A."/>
            <person name="Ohm R."/>
            <person name="Olmedo M."/>
            <person name="Orejas M."/>
            <person name="Ortiz-Castellanos L."/>
            <person name="Pisabarro A.G."/>
            <person name="Rodriguez-Romero J."/>
            <person name="Ruiz-Herrera J."/>
            <person name="Ruiz-Vazquez R."/>
            <person name="Sanz C."/>
            <person name="Schackwitz W."/>
            <person name="Schmutz J."/>
            <person name="Shahriari M."/>
            <person name="Shelest E."/>
            <person name="Silva-Franco F."/>
            <person name="Soanes D."/>
            <person name="Syed K."/>
            <person name="Tagua V.G."/>
            <person name="Talbot N.J."/>
            <person name="Thon M."/>
            <person name="De vries R.P."/>
            <person name="Wiebenga A."/>
            <person name="Yadav J.S."/>
            <person name="Braun E.L."/>
            <person name="Baker S."/>
            <person name="Garre V."/>
            <person name="Horwitz B."/>
            <person name="Torres-Martinez S."/>
            <person name="Idnurm A."/>
            <person name="Herrera-Estrella A."/>
            <person name="Gabaldon T."/>
            <person name="Grigoriev I.V."/>
        </authorList>
    </citation>
    <scope>NUCLEOTIDE SEQUENCE [LARGE SCALE GENOMIC DNA]</scope>
    <source>
        <strain evidence="2">NRRL 1555(-)</strain>
    </source>
</reference>
<dbReference type="GeneID" id="28999934"/>
<protein>
    <submittedName>
        <fullName evidence="1">Uncharacterized protein</fullName>
    </submittedName>
</protein>